<sequence length="315" mass="36056">MTEVKKCEECGQIIEEKKCGKCEKPIIEEPKVIPTKKVIQYAILFLLGVTIISFLPFTFYGGYPEGVNNFGDSFGFANAFVSACAFAALIMTMFWQKQELEQQRHEIRQMREASQESAKAQGDSYEALRQASRLSALATLREAAQKLADVNTRVFVDKSESMIVRNRIEAAILRQLDSFDSLENYRHDYEMKVIEINKSISELQLAIVDLSMQDKADYSKGELNDEHLKKSTKVILAHCSKLHVFLHDEEYPLSVIEFIQHTCSDQYCKPLGLEPMRIDEVIESLHEVSMSLVKKYRPISSEMFISKMQKEGINQ</sequence>
<feature type="transmembrane region" description="Helical" evidence="1">
    <location>
        <begin position="41"/>
        <end position="63"/>
    </location>
</feature>
<proteinExistence type="predicted"/>
<reference evidence="2 3" key="1">
    <citation type="submission" date="2019-02" db="EMBL/GenBank/DDBJ databases">
        <title>Deep-cultivation of Planctomycetes and their phenomic and genomic characterization uncovers novel biology.</title>
        <authorList>
            <person name="Wiegand S."/>
            <person name="Jogler M."/>
            <person name="Boedeker C."/>
            <person name="Pinto D."/>
            <person name="Vollmers J."/>
            <person name="Rivas-Marin E."/>
            <person name="Kohn T."/>
            <person name="Peeters S.H."/>
            <person name="Heuer A."/>
            <person name="Rast P."/>
            <person name="Oberbeckmann S."/>
            <person name="Bunk B."/>
            <person name="Jeske O."/>
            <person name="Meyerdierks A."/>
            <person name="Storesund J.E."/>
            <person name="Kallscheuer N."/>
            <person name="Luecker S."/>
            <person name="Lage O.M."/>
            <person name="Pohl T."/>
            <person name="Merkel B.J."/>
            <person name="Hornburger P."/>
            <person name="Mueller R.-W."/>
            <person name="Bruemmer F."/>
            <person name="Labrenz M."/>
            <person name="Spormann A.M."/>
            <person name="Op Den Camp H."/>
            <person name="Overmann J."/>
            <person name="Amann R."/>
            <person name="Jetten M.S.M."/>
            <person name="Mascher T."/>
            <person name="Medema M.H."/>
            <person name="Devos D.P."/>
            <person name="Kaster A.-K."/>
            <person name="Ovreas L."/>
            <person name="Rohde M."/>
            <person name="Galperin M.Y."/>
            <person name="Jogler C."/>
        </authorList>
    </citation>
    <scope>NUCLEOTIDE SEQUENCE [LARGE SCALE GENOMIC DNA]</scope>
    <source>
        <strain evidence="2 3">Pan54</strain>
    </source>
</reference>
<dbReference type="EMBL" id="SJPG01000001">
    <property type="protein sequence ID" value="TWT62868.1"/>
    <property type="molecule type" value="Genomic_DNA"/>
</dbReference>
<evidence type="ECO:0000256" key="1">
    <source>
        <dbReference type="SAM" id="Phobius"/>
    </source>
</evidence>
<protein>
    <submittedName>
        <fullName evidence="2">Uncharacterized protein</fullName>
    </submittedName>
</protein>
<keyword evidence="3" id="KW-1185">Reference proteome</keyword>
<keyword evidence="1" id="KW-0472">Membrane</keyword>
<gene>
    <name evidence="2" type="ORF">Pan54_36140</name>
</gene>
<feature type="transmembrane region" description="Helical" evidence="1">
    <location>
        <begin position="75"/>
        <end position="95"/>
    </location>
</feature>
<evidence type="ECO:0000313" key="2">
    <source>
        <dbReference type="EMBL" id="TWT62868.1"/>
    </source>
</evidence>
<name>A0A5C5XJG4_9PLAN</name>
<accession>A0A5C5XJG4</accession>
<dbReference type="Proteomes" id="UP000316095">
    <property type="component" value="Unassembled WGS sequence"/>
</dbReference>
<dbReference type="AlphaFoldDB" id="A0A5C5XJG4"/>
<comment type="caution">
    <text evidence="2">The sequence shown here is derived from an EMBL/GenBank/DDBJ whole genome shotgun (WGS) entry which is preliminary data.</text>
</comment>
<keyword evidence="1" id="KW-0812">Transmembrane</keyword>
<keyword evidence="1" id="KW-1133">Transmembrane helix</keyword>
<organism evidence="2 3">
    <name type="scientific">Rubinisphaera italica</name>
    <dbReference type="NCBI Taxonomy" id="2527969"/>
    <lineage>
        <taxon>Bacteria</taxon>
        <taxon>Pseudomonadati</taxon>
        <taxon>Planctomycetota</taxon>
        <taxon>Planctomycetia</taxon>
        <taxon>Planctomycetales</taxon>
        <taxon>Planctomycetaceae</taxon>
        <taxon>Rubinisphaera</taxon>
    </lineage>
</organism>
<dbReference type="RefSeq" id="WP_146504681.1">
    <property type="nucleotide sequence ID" value="NZ_SJPG01000001.1"/>
</dbReference>
<evidence type="ECO:0000313" key="3">
    <source>
        <dbReference type="Proteomes" id="UP000316095"/>
    </source>
</evidence>